<protein>
    <submittedName>
        <fullName evidence="1">DEAD/DEAH box helicase domain containing protein</fullName>
    </submittedName>
</protein>
<keyword evidence="1" id="KW-0378">Hydrolase</keyword>
<proteinExistence type="predicted"/>
<reference evidence="2" key="1">
    <citation type="journal article" date="2013" name="Genome Announc.">
        <title>Draft genome sequence of the basidiomycetous yeast-like fungus Pseudozyma hubeiensis SY62, which produces an abundant amount of the biosurfactant mannosylerythritol lipids.</title>
        <authorList>
            <person name="Konishi M."/>
            <person name="Hatada Y."/>
            <person name="Horiuchi J."/>
        </authorList>
    </citation>
    <scope>NUCLEOTIDE SEQUENCE [LARGE SCALE GENOMIC DNA]</scope>
    <source>
        <strain evidence="2">SY62</strain>
    </source>
</reference>
<dbReference type="GeneID" id="24111816"/>
<dbReference type="GO" id="GO:0004386">
    <property type="term" value="F:helicase activity"/>
    <property type="evidence" value="ECO:0007669"/>
    <property type="project" value="UniProtKB-KW"/>
</dbReference>
<keyword evidence="1" id="KW-0547">Nucleotide-binding</keyword>
<keyword evidence="1" id="KW-0347">Helicase</keyword>
<keyword evidence="2" id="KW-1185">Reference proteome</keyword>
<dbReference type="HOGENOM" id="CLU_2455693_0_0_1"/>
<evidence type="ECO:0000313" key="1">
    <source>
        <dbReference type="EMBL" id="GAC98950.1"/>
    </source>
</evidence>
<name>R9PLI0_PSEHS</name>
<organism evidence="1 2">
    <name type="scientific">Pseudozyma hubeiensis (strain SY62)</name>
    <name type="common">Yeast</name>
    <dbReference type="NCBI Taxonomy" id="1305764"/>
    <lineage>
        <taxon>Eukaryota</taxon>
        <taxon>Fungi</taxon>
        <taxon>Dikarya</taxon>
        <taxon>Basidiomycota</taxon>
        <taxon>Ustilaginomycotina</taxon>
        <taxon>Ustilaginomycetes</taxon>
        <taxon>Ustilaginales</taxon>
        <taxon>Ustilaginaceae</taxon>
        <taxon>Pseudozyma</taxon>
    </lineage>
</organism>
<dbReference type="RefSeq" id="XP_012192537.1">
    <property type="nucleotide sequence ID" value="XM_012337147.1"/>
</dbReference>
<dbReference type="Proteomes" id="UP000014071">
    <property type="component" value="Unassembled WGS sequence"/>
</dbReference>
<dbReference type="AlphaFoldDB" id="R9PLI0"/>
<accession>R9PLI0</accession>
<dbReference type="EMBL" id="DF238822">
    <property type="protein sequence ID" value="GAC98950.1"/>
    <property type="molecule type" value="Genomic_DNA"/>
</dbReference>
<keyword evidence="1" id="KW-0067">ATP-binding</keyword>
<sequence>MFAESECQILQDSCSFLPASSEESTRCYRPRTRYSRELLTQTLVRITLRSGRVCGLHLETAHLAWACEDRMIFELHHFLSWPTIAWRTA</sequence>
<gene>
    <name evidence="1" type="ORF">PHSY_006547</name>
</gene>
<evidence type="ECO:0000313" key="2">
    <source>
        <dbReference type="Proteomes" id="UP000014071"/>
    </source>
</evidence>